<dbReference type="RefSeq" id="WP_051372530.1">
    <property type="nucleotide sequence ID" value="NZ_FPAW01000038.1"/>
</dbReference>
<organism evidence="2 3">
    <name type="scientific">Sedimentitalea nanhaiensis</name>
    <dbReference type="NCBI Taxonomy" id="999627"/>
    <lineage>
        <taxon>Bacteria</taxon>
        <taxon>Pseudomonadati</taxon>
        <taxon>Pseudomonadota</taxon>
        <taxon>Alphaproteobacteria</taxon>
        <taxon>Rhodobacterales</taxon>
        <taxon>Paracoccaceae</taxon>
        <taxon>Sedimentitalea</taxon>
    </lineage>
</organism>
<protein>
    <submittedName>
        <fullName evidence="2">Allantoin racemase</fullName>
    </submittedName>
</protein>
<keyword evidence="3" id="KW-1185">Reference proteome</keyword>
<dbReference type="AlphaFoldDB" id="A0A1I7DYS4"/>
<reference evidence="2 3" key="1">
    <citation type="submission" date="2016-10" db="EMBL/GenBank/DDBJ databases">
        <authorList>
            <person name="de Groot N.N."/>
        </authorList>
    </citation>
    <scope>NUCLEOTIDE SEQUENCE [LARGE SCALE GENOMIC DNA]</scope>
    <source>
        <strain evidence="2 3">CGMCC 1.10959</strain>
    </source>
</reference>
<dbReference type="PANTHER" id="PTHR28047">
    <property type="entry name" value="PROTEIN DCG1"/>
    <property type="match status" value="1"/>
</dbReference>
<dbReference type="InterPro" id="IPR053714">
    <property type="entry name" value="Iso_Racemase_Enz_sf"/>
</dbReference>
<dbReference type="GO" id="GO:0047661">
    <property type="term" value="F:amino-acid racemase activity"/>
    <property type="evidence" value="ECO:0007669"/>
    <property type="project" value="InterPro"/>
</dbReference>
<dbReference type="EMBL" id="FPAW01000038">
    <property type="protein sequence ID" value="SFU16839.1"/>
    <property type="molecule type" value="Genomic_DNA"/>
</dbReference>
<comment type="similarity">
    <text evidence="1">Belongs to the HyuE racemase family.</text>
</comment>
<evidence type="ECO:0000256" key="1">
    <source>
        <dbReference type="ARBA" id="ARBA00038414"/>
    </source>
</evidence>
<dbReference type="InterPro" id="IPR052186">
    <property type="entry name" value="Hydantoin_racemase-like"/>
</dbReference>
<dbReference type="InterPro" id="IPR015942">
    <property type="entry name" value="Asp/Glu/hydantoin_racemase"/>
</dbReference>
<dbReference type="PANTHER" id="PTHR28047:SF5">
    <property type="entry name" value="PROTEIN DCG1"/>
    <property type="match status" value="1"/>
</dbReference>
<evidence type="ECO:0000313" key="3">
    <source>
        <dbReference type="Proteomes" id="UP000182466"/>
    </source>
</evidence>
<dbReference type="eggNOG" id="COG4126">
    <property type="taxonomic scope" value="Bacteria"/>
</dbReference>
<dbReference type="Pfam" id="PF01177">
    <property type="entry name" value="Asp_Glu_race"/>
    <property type="match status" value="1"/>
</dbReference>
<accession>A0A1I7DYS4</accession>
<dbReference type="STRING" id="999627.SAMN05216236_13811"/>
<dbReference type="Proteomes" id="UP000182466">
    <property type="component" value="Unassembled WGS sequence"/>
</dbReference>
<sequence>MADPRYRNELSAMRLLIVNPNSTSEMTDRIGAEARNHLPDGVALTLRTNDSGPAAIQGAADGKAAIPGALALLKDTPCDVAVIGCFDDIGLSDVPADGPAAVIGLGEAAIRTADRSGRRFAVLTTSDLSVPVLEANLRAYGAEANCVCVQASMIGVLDFERNRVAASQRLIAAARRLLDAHPDIETIVLGCAGMGGLASDMAGALHIPVIDPIEAAIGMALQRHAQNTAK</sequence>
<name>A0A1I7DYS4_9RHOB</name>
<gene>
    <name evidence="2" type="ORF">SAMN05216236_13811</name>
</gene>
<dbReference type="Gene3D" id="3.40.50.12500">
    <property type="match status" value="1"/>
</dbReference>
<dbReference type="OrthoDB" id="9791723at2"/>
<evidence type="ECO:0000313" key="2">
    <source>
        <dbReference type="EMBL" id="SFU16839.1"/>
    </source>
</evidence>
<proteinExistence type="inferred from homology"/>